<dbReference type="InterPro" id="IPR005412">
    <property type="entry name" value="Fis_DNA-bd"/>
</dbReference>
<dbReference type="Proteomes" id="UP000241190">
    <property type="component" value="Unassembled WGS sequence"/>
</dbReference>
<dbReference type="PIRSF" id="PIRSF002097">
    <property type="entry name" value="DNA-binding_Fis"/>
    <property type="match status" value="1"/>
</dbReference>
<dbReference type="InterPro" id="IPR002197">
    <property type="entry name" value="HTH_Fis"/>
</dbReference>
<proteinExistence type="inferred from homology"/>
<dbReference type="PANTHER" id="PTHR47918:SF1">
    <property type="entry name" value="DNA-BINDING PROTEIN FIS"/>
    <property type="match status" value="1"/>
</dbReference>
<feature type="domain" description="DNA binding HTH" evidence="4">
    <location>
        <begin position="40"/>
        <end position="72"/>
    </location>
</feature>
<evidence type="ECO:0000256" key="2">
    <source>
        <dbReference type="ARBA" id="ARBA00023125"/>
    </source>
</evidence>
<evidence type="ECO:0000259" key="4">
    <source>
        <dbReference type="Pfam" id="PF02954"/>
    </source>
</evidence>
<reference evidence="5 6" key="1">
    <citation type="submission" date="2018-03" db="EMBL/GenBank/DDBJ databases">
        <title>Whole genome sequencing of Histamine producing bacteria.</title>
        <authorList>
            <person name="Butler K."/>
        </authorList>
    </citation>
    <scope>NUCLEOTIDE SEQUENCE [LARGE SCALE GENOMIC DNA]</scope>
    <source>
        <strain evidence="5 6">ATCC 51761</strain>
    </source>
</reference>
<dbReference type="PANTHER" id="PTHR47918">
    <property type="entry name" value="DNA-BINDING PROTEIN FIS"/>
    <property type="match status" value="1"/>
</dbReference>
<sequence length="78" mass="8963">MKEQLKNNISKDVKSAVKNYITTVNSEKINNLYSMVWGSIEHELVNVALVHTRGNQSQAARVLGIDRITLSRIRKQRR</sequence>
<dbReference type="RefSeq" id="WP_107180597.1">
    <property type="nucleotide sequence ID" value="NZ_PYOP01000059.1"/>
</dbReference>
<evidence type="ECO:0000256" key="1">
    <source>
        <dbReference type="ARBA" id="ARBA00008559"/>
    </source>
</evidence>
<comment type="caution">
    <text evidence="5">The sequence shown here is derived from an EMBL/GenBank/DDBJ whole genome shotgun (WGS) entry which is preliminary data.</text>
</comment>
<comment type="similarity">
    <text evidence="1">Belongs to the transcriptional regulatory Fis family.</text>
</comment>
<keyword evidence="6" id="KW-1185">Reference proteome</keyword>
<dbReference type="PRINTS" id="PR01590">
    <property type="entry name" value="HTHFIS"/>
</dbReference>
<evidence type="ECO:0000313" key="5">
    <source>
        <dbReference type="EMBL" id="PSW90468.1"/>
    </source>
</evidence>
<dbReference type="SUPFAM" id="SSF46689">
    <property type="entry name" value="Homeodomain-like"/>
    <property type="match status" value="1"/>
</dbReference>
<evidence type="ECO:0000256" key="3">
    <source>
        <dbReference type="ARBA" id="ARBA00029540"/>
    </source>
</evidence>
<dbReference type="Gene3D" id="1.10.10.60">
    <property type="entry name" value="Homeodomain-like"/>
    <property type="match status" value="1"/>
</dbReference>
<dbReference type="InterPro" id="IPR050207">
    <property type="entry name" value="Trans_regulatory_Fis"/>
</dbReference>
<protein>
    <recommendedName>
        <fullName evidence="3">Putative Fis-like DNA-binding protein</fullName>
    </recommendedName>
</protein>
<gene>
    <name evidence="5" type="ORF">C9J52_19755</name>
</gene>
<organism evidence="5 6">
    <name type="scientific">Photobacterium iliopiscarium</name>
    <dbReference type="NCBI Taxonomy" id="56192"/>
    <lineage>
        <taxon>Bacteria</taxon>
        <taxon>Pseudomonadati</taxon>
        <taxon>Pseudomonadota</taxon>
        <taxon>Gammaproteobacteria</taxon>
        <taxon>Vibrionales</taxon>
        <taxon>Vibrionaceae</taxon>
        <taxon>Photobacterium</taxon>
    </lineage>
</organism>
<evidence type="ECO:0000313" key="6">
    <source>
        <dbReference type="Proteomes" id="UP000241190"/>
    </source>
</evidence>
<name>A0ABX5GM50_9GAMM</name>
<accession>A0ABX5GM50</accession>
<dbReference type="Pfam" id="PF02954">
    <property type="entry name" value="HTH_8"/>
    <property type="match status" value="1"/>
</dbReference>
<dbReference type="EMBL" id="PYOP01000059">
    <property type="protein sequence ID" value="PSW90468.1"/>
    <property type="molecule type" value="Genomic_DNA"/>
</dbReference>
<keyword evidence="2" id="KW-0238">DNA-binding</keyword>
<dbReference type="InterPro" id="IPR009057">
    <property type="entry name" value="Homeodomain-like_sf"/>
</dbReference>